<organism evidence="2 3">
    <name type="scientific">Plenodomus tracheiphilus IPT5</name>
    <dbReference type="NCBI Taxonomy" id="1408161"/>
    <lineage>
        <taxon>Eukaryota</taxon>
        <taxon>Fungi</taxon>
        <taxon>Dikarya</taxon>
        <taxon>Ascomycota</taxon>
        <taxon>Pezizomycotina</taxon>
        <taxon>Dothideomycetes</taxon>
        <taxon>Pleosporomycetidae</taxon>
        <taxon>Pleosporales</taxon>
        <taxon>Pleosporineae</taxon>
        <taxon>Leptosphaeriaceae</taxon>
        <taxon>Plenodomus</taxon>
    </lineage>
</organism>
<reference evidence="2" key="1">
    <citation type="submission" date="2020-01" db="EMBL/GenBank/DDBJ databases">
        <authorList>
            <consortium name="DOE Joint Genome Institute"/>
            <person name="Haridas S."/>
            <person name="Albert R."/>
            <person name="Binder M."/>
            <person name="Bloem J."/>
            <person name="Labutti K."/>
            <person name="Salamov A."/>
            <person name="Andreopoulos B."/>
            <person name="Baker S.E."/>
            <person name="Barry K."/>
            <person name="Bills G."/>
            <person name="Bluhm B.H."/>
            <person name="Cannon C."/>
            <person name="Castanera R."/>
            <person name="Culley D.E."/>
            <person name="Daum C."/>
            <person name="Ezra D."/>
            <person name="Gonzalez J.B."/>
            <person name="Henrissat B."/>
            <person name="Kuo A."/>
            <person name="Liang C."/>
            <person name="Lipzen A."/>
            <person name="Lutzoni F."/>
            <person name="Magnuson J."/>
            <person name="Mondo S."/>
            <person name="Nolan M."/>
            <person name="Ohm R."/>
            <person name="Pangilinan J."/>
            <person name="Park H.-J."/>
            <person name="Ramirez L."/>
            <person name="Alfaro M."/>
            <person name="Sun H."/>
            <person name="Tritt A."/>
            <person name="Yoshinaga Y."/>
            <person name="Zwiers L.-H."/>
            <person name="Turgeon B.G."/>
            <person name="Goodwin S.B."/>
            <person name="Spatafora J.W."/>
            <person name="Crous P.W."/>
            <person name="Grigoriev I.V."/>
        </authorList>
    </citation>
    <scope>NUCLEOTIDE SEQUENCE</scope>
    <source>
        <strain evidence="2">IPT5</strain>
    </source>
</reference>
<evidence type="ECO:0000313" key="3">
    <source>
        <dbReference type="Proteomes" id="UP000799423"/>
    </source>
</evidence>
<dbReference type="PANTHER" id="PTHR40619:SF3">
    <property type="entry name" value="FUNGAL STAND N-TERMINAL GOODBYE DOMAIN-CONTAINING PROTEIN"/>
    <property type="match status" value="1"/>
</dbReference>
<dbReference type="OrthoDB" id="5419927at2759"/>
<dbReference type="AlphaFoldDB" id="A0A6A7BMF5"/>
<keyword evidence="3" id="KW-1185">Reference proteome</keyword>
<sequence length="702" mass="79242">MDLSIQPPTYEEATEAGLLQRRRPSLHMKDVVERYMTKHRNNGLDGSIHPALNTNTSAVRYNAERARWMPSEEVTAIIEPAVARPASPLDLDRHKWKSNENSPDPNFKSMFKNVEKDELDFRNAVAAFERDAKPEYKVGIDLTITRSIGDVISAVEKAQKEYELKAERGRFSPFRKVLRKIGDHHKSYQSYLTLAPSQSAYFSLVCGGVVLLLEAAGRLREINSQILNALANIPMLVDKSQRLLAAYSTSEDLQQHCAKLYVAVLQTLGDMLQFYRERAVRKAIKVVFTQSSFKSALVDRITILQRCEEAINSESATCDTETGVDTNRNVREASEIMKATYEYQGKLYEETLEQRRELVRQRQENAELRAEVKAMAISTSASASALQWIQEHFMAHPELNEISETDPAPRLNQEHVTLSPSKDQVIVKKASLATKKKIAKELGYQSRVNLSDRKYNLEQIMSFTRADQNRTVYVMQSAKLQKWLNANCPSVILINGGMSGAHNLRTPISFVSAKLADALHQSRKSGLKSAIINLQFFCGEHEDWRENIDNGPAAVWNSLIAQLLLQYDHFDLADVKRLSQLDNDDVKALGIAFGNLLKQLPLGFMVFCIVDSVSLYDDEERGDDTELLVKKLVALTRKSAAADGCVFKLMLTSHTQLRLEAVESLRNKEILQVPEILESGDGFSDLKWDRFVGKRIDSLQTS</sequence>
<dbReference type="EMBL" id="MU006290">
    <property type="protein sequence ID" value="KAF2855695.1"/>
    <property type="molecule type" value="Genomic_DNA"/>
</dbReference>
<dbReference type="Proteomes" id="UP000799423">
    <property type="component" value="Unassembled WGS sequence"/>
</dbReference>
<dbReference type="Pfam" id="PF24809">
    <property type="entry name" value="DUF7708"/>
    <property type="match status" value="1"/>
</dbReference>
<gene>
    <name evidence="2" type="ORF">T440DRAFT_161170</name>
</gene>
<name>A0A6A7BMF5_9PLEO</name>
<proteinExistence type="predicted"/>
<dbReference type="InterPro" id="IPR056125">
    <property type="entry name" value="DUF7708"/>
</dbReference>
<feature type="domain" description="DUF7708" evidence="1">
    <location>
        <begin position="193"/>
        <end position="315"/>
    </location>
</feature>
<protein>
    <recommendedName>
        <fullName evidence="1">DUF7708 domain-containing protein</fullName>
    </recommendedName>
</protein>
<evidence type="ECO:0000259" key="1">
    <source>
        <dbReference type="Pfam" id="PF24809"/>
    </source>
</evidence>
<evidence type="ECO:0000313" key="2">
    <source>
        <dbReference type="EMBL" id="KAF2855695.1"/>
    </source>
</evidence>
<accession>A0A6A7BMF5</accession>
<dbReference type="PANTHER" id="PTHR40619">
    <property type="entry name" value="FUNGAL STAND N-TERMINAL GOODBYE DOMAIN-CONTAINING PROTEIN"/>
    <property type="match status" value="1"/>
</dbReference>